<dbReference type="EMBL" id="REGN01009592">
    <property type="protein sequence ID" value="RNA00828.1"/>
    <property type="molecule type" value="Genomic_DNA"/>
</dbReference>
<keyword evidence="2" id="KW-1185">Reference proteome</keyword>
<dbReference type="Proteomes" id="UP000276133">
    <property type="component" value="Unassembled WGS sequence"/>
</dbReference>
<evidence type="ECO:0000313" key="2">
    <source>
        <dbReference type="Proteomes" id="UP000276133"/>
    </source>
</evidence>
<protein>
    <submittedName>
        <fullName evidence="1">Uncharacterized protein</fullName>
    </submittedName>
</protein>
<proteinExistence type="predicted"/>
<dbReference type="OrthoDB" id="6772952at2759"/>
<evidence type="ECO:0000313" key="1">
    <source>
        <dbReference type="EMBL" id="RNA00828.1"/>
    </source>
</evidence>
<gene>
    <name evidence="1" type="ORF">BpHYR1_046420</name>
</gene>
<name>A0A3M7PQ77_BRAPC</name>
<organism evidence="1 2">
    <name type="scientific">Brachionus plicatilis</name>
    <name type="common">Marine rotifer</name>
    <name type="synonym">Brachionus muelleri</name>
    <dbReference type="NCBI Taxonomy" id="10195"/>
    <lineage>
        <taxon>Eukaryota</taxon>
        <taxon>Metazoa</taxon>
        <taxon>Spiralia</taxon>
        <taxon>Gnathifera</taxon>
        <taxon>Rotifera</taxon>
        <taxon>Eurotatoria</taxon>
        <taxon>Monogononta</taxon>
        <taxon>Pseudotrocha</taxon>
        <taxon>Ploima</taxon>
        <taxon>Brachionidae</taxon>
        <taxon>Brachionus</taxon>
    </lineage>
</organism>
<sequence>MSKHHFNSLLYSDLLKKEQKPVKYYHHLANKNISFFICYSPTLQMATRKTYDKSINGKQRTREIYRRSTFSNNIVEIKTVGIGNPADDLRPEKTNNKVTIEDIYKVMTNHFVSKRSVFTERKIFYRVTKKSEENFDQFALRLRHLANIYEFNDIDDQIQHRVVAGKE</sequence>
<dbReference type="AlphaFoldDB" id="A0A3M7PQ77"/>
<comment type="caution">
    <text evidence="1">The sequence shown here is derived from an EMBL/GenBank/DDBJ whole genome shotgun (WGS) entry which is preliminary data.</text>
</comment>
<accession>A0A3M7PQ77</accession>
<reference evidence="1 2" key="1">
    <citation type="journal article" date="2018" name="Sci. Rep.">
        <title>Genomic signatures of local adaptation to the degree of environmental predictability in rotifers.</title>
        <authorList>
            <person name="Franch-Gras L."/>
            <person name="Hahn C."/>
            <person name="Garcia-Roger E.M."/>
            <person name="Carmona M.J."/>
            <person name="Serra M."/>
            <person name="Gomez A."/>
        </authorList>
    </citation>
    <scope>NUCLEOTIDE SEQUENCE [LARGE SCALE GENOMIC DNA]</scope>
    <source>
        <strain evidence="1">HYR1</strain>
    </source>
</reference>